<dbReference type="EMBL" id="CP024785">
    <property type="protein sequence ID" value="AUB38187.1"/>
    <property type="molecule type" value="Genomic_DNA"/>
</dbReference>
<proteinExistence type="predicted"/>
<evidence type="ECO:0000256" key="2">
    <source>
        <dbReference type="ARBA" id="ARBA00022525"/>
    </source>
</evidence>
<dbReference type="Gene3D" id="2.150.10.10">
    <property type="entry name" value="Serralysin-like metalloprotease, C-terminal"/>
    <property type="match status" value="7"/>
</dbReference>
<dbReference type="PANTHER" id="PTHR38340:SF1">
    <property type="entry name" value="S-LAYER PROTEIN"/>
    <property type="match status" value="1"/>
</dbReference>
<dbReference type="InterPro" id="IPR011049">
    <property type="entry name" value="Serralysin-like_metalloprot_C"/>
</dbReference>
<name>A0A2K8SRY8_9NOSO</name>
<gene>
    <name evidence="3" type="ORF">COO91_04152</name>
</gene>
<dbReference type="KEGG" id="nfl:COO91_04152"/>
<dbReference type="InterPro" id="IPR001343">
    <property type="entry name" value="Hemolysn_Ca-bd"/>
</dbReference>
<keyword evidence="2" id="KW-0964">Secreted</keyword>
<reference evidence="3 4" key="1">
    <citation type="submission" date="2017-11" db="EMBL/GenBank/DDBJ databases">
        <title>Complete genome of a free-living desiccation-tolerant cyanobacterium and its photosynthetic adaptation to extreme terrestrial habitat.</title>
        <authorList>
            <person name="Shang J."/>
        </authorList>
    </citation>
    <scope>NUCLEOTIDE SEQUENCE [LARGE SCALE GENOMIC DNA]</scope>
    <source>
        <strain evidence="3 4">CCNUN1</strain>
    </source>
</reference>
<comment type="subcellular location">
    <subcellularLocation>
        <location evidence="1">Secreted</location>
    </subcellularLocation>
</comment>
<accession>A0A2K8SRY8</accession>
<dbReference type="Pfam" id="PF00353">
    <property type="entry name" value="HemolysinCabind"/>
    <property type="match status" value="14"/>
</dbReference>
<protein>
    <submittedName>
        <fullName evidence="3">Ca2+-binding protein, RTX toxin-related</fullName>
    </submittedName>
</protein>
<evidence type="ECO:0000313" key="4">
    <source>
        <dbReference type="Proteomes" id="UP000232003"/>
    </source>
</evidence>
<dbReference type="SUPFAM" id="SSF51120">
    <property type="entry name" value="beta-Roll"/>
    <property type="match status" value="8"/>
</dbReference>
<dbReference type="InterPro" id="IPR050557">
    <property type="entry name" value="RTX_toxin/Mannuronan_C5-epim"/>
</dbReference>
<evidence type="ECO:0000256" key="1">
    <source>
        <dbReference type="ARBA" id="ARBA00004613"/>
    </source>
</evidence>
<dbReference type="Proteomes" id="UP000232003">
    <property type="component" value="Chromosome"/>
</dbReference>
<dbReference type="PRINTS" id="PR00313">
    <property type="entry name" value="CABNDNGRPT"/>
</dbReference>
<organism evidence="3 4">
    <name type="scientific">Nostoc flagelliforme CCNUN1</name>
    <dbReference type="NCBI Taxonomy" id="2038116"/>
    <lineage>
        <taxon>Bacteria</taxon>
        <taxon>Bacillati</taxon>
        <taxon>Cyanobacteriota</taxon>
        <taxon>Cyanophyceae</taxon>
        <taxon>Nostocales</taxon>
        <taxon>Nostocaceae</taxon>
        <taxon>Nostoc</taxon>
    </lineage>
</organism>
<dbReference type="PANTHER" id="PTHR38340">
    <property type="entry name" value="S-LAYER PROTEIN"/>
    <property type="match status" value="1"/>
</dbReference>
<dbReference type="InterPro" id="IPR018511">
    <property type="entry name" value="Hemolysin-typ_Ca-bd_CS"/>
</dbReference>
<sequence>MANIIGTNSNDTLMGSDEADTINGKAGNDTITNSYSDYSDKDTLTGGGGKDKFVFNDYISGAIITDFGGVGKGVNPSAEVIAEVDTLEFQGYDFTAQNLLLTQNGSNLEITFERLLFDELEEPRFFLQISQPVILQNFALENLANLSKSTGATVNLGNIQFSGETSITDSFDVVNANSTQHNLFRKNTVTFFNDLNNYVLGFDNSDDVINGQGGNDKIDGLSGNDLLRGGVGNNTLIGGVGNDTLNANYSIGDNLLNGGDGDDSLGSSFADGNNTLNGDAGNDVLNISSSKGDNLLNGGDGNDNFGSNLSSGNNTLNGGAGNDRFILFSTTGDNLVNGGDGNDSLRGLGYSYIISGTNTLIGGVGNDTLEADYSTGNNLLNGDDGNDYLLAGGVPGAPGYRSASGNNTLNGGAGDDDLNTYYSTGDKLLDGGDGNDRIYVNAGNDVIYGTYGGNDTIDGGKGEDTLSVNYSATEGITTIFNATTNIGSITAGTNRVIYKNIERLDISGTGYDDLIVGSNGNDTLSTGYGGNDTIDGGKGDDYLLFGVDDFGLTKGITSIFNATTNIGSITAGTNLANLVSYKNIERLDIRGTGYDDLIVGSNGNDTLSTGYGGNDTIDGGKGEDTLSVNYSQATGGITTIFNATTNIGSITAGTNQVSYKNIERLDISGTRYDDFIVGSNGNDTLSTGYGGNDTIDGGKGEDYLLISVNDFGLTKGITSIFNATTNIGSITVGTDLANLVSYKNIERLDVSGTGYDDLIVGSNGNDTLSTRYGGNDTIDGGKGEDTLSVNYYDTTGGMTTIFNATTNIGSITAGTNQVSYKNIERLDISGTRYDDFIVGNDGNDTLSGNDGNDTLSGSNGNDTLYGGFGTDTFIFYNYNKGVDIIYDFNYDFNATNELIQVSAAGFDRELSLGSLGTSQFTIGTSATTNTQRFIYNDITGGLFFDQDGGASGFTQVQFAQLSTGLSLTENNFVVVAQF</sequence>
<dbReference type="OrthoDB" id="473504at2"/>
<keyword evidence="4" id="KW-1185">Reference proteome</keyword>
<dbReference type="GO" id="GO:0005576">
    <property type="term" value="C:extracellular region"/>
    <property type="evidence" value="ECO:0007669"/>
    <property type="project" value="UniProtKB-SubCell"/>
</dbReference>
<dbReference type="GO" id="GO:0005509">
    <property type="term" value="F:calcium ion binding"/>
    <property type="evidence" value="ECO:0007669"/>
    <property type="project" value="InterPro"/>
</dbReference>
<evidence type="ECO:0000313" key="3">
    <source>
        <dbReference type="EMBL" id="AUB38187.1"/>
    </source>
</evidence>
<dbReference type="RefSeq" id="WP_100899588.1">
    <property type="nucleotide sequence ID" value="NZ_CAWNNC010000001.1"/>
</dbReference>
<dbReference type="AlphaFoldDB" id="A0A2K8SRY8"/>
<dbReference type="PROSITE" id="PS00330">
    <property type="entry name" value="HEMOLYSIN_CALCIUM"/>
    <property type="match status" value="1"/>
</dbReference>